<evidence type="ECO:0000259" key="3">
    <source>
        <dbReference type="Pfam" id="PF13751"/>
    </source>
</evidence>
<evidence type="ECO:0000313" key="4">
    <source>
        <dbReference type="EMBL" id="SFN99419.1"/>
    </source>
</evidence>
<name>A0A1I5DJJ6_9NEIS</name>
<feature type="region of interest" description="Disordered" evidence="1">
    <location>
        <begin position="207"/>
        <end position="237"/>
    </location>
</feature>
<dbReference type="PANTHER" id="PTHR33408">
    <property type="entry name" value="TRANSPOSASE"/>
    <property type="match status" value="1"/>
</dbReference>
<dbReference type="InterPro" id="IPR008490">
    <property type="entry name" value="Transposase_InsH_N"/>
</dbReference>
<dbReference type="EMBL" id="FOVE01000025">
    <property type="protein sequence ID" value="SFN99419.1"/>
    <property type="molecule type" value="Genomic_DNA"/>
</dbReference>
<dbReference type="Pfam" id="PF05598">
    <property type="entry name" value="DUF772"/>
    <property type="match status" value="1"/>
</dbReference>
<dbReference type="Proteomes" id="UP000242869">
    <property type="component" value="Unassembled WGS sequence"/>
</dbReference>
<evidence type="ECO:0000256" key="1">
    <source>
        <dbReference type="SAM" id="MobiDB-lite"/>
    </source>
</evidence>
<feature type="domain" description="Transposase InsH N-terminal" evidence="2">
    <location>
        <begin position="18"/>
        <end position="109"/>
    </location>
</feature>
<sequence>MARFKDCNTAFKLLPVDFAAQIQPGTFEHTLCHLVDHELDLSALNARFANDTGGAPAYPPAVQLKIVLLAYSRGMISSRRIARACRENVLFMAVSGDLAPHFTTIADFVSSLGDDIAPLFARVLLVCDRLNLIGRDLFAIDGVKLPGNASKAKSGTRTELKERADKMRAAAERIIARHREQDAAKAGDGLSEREIRSIERLQKQARQVDEWLSANPKDRKGTSGGVRKSNLTDNDSAKMATGKGVIQGYTGVAAVDAAHQIIMEAQAHGTGSEQELLIPMAESLTPLSAPHTCYVADAGYHSTGNVETLEQQQRPAYICDNQYRLRDPRYADQDKHRNKPDPLHDKSASYPGKCKLFRPADFQLAEDGSHCVCPAGNRLYRNGGDCTINDQRAMKFSGAQRDCLACTLRAQCLRKPDTTKVRQVAFFRGRRDATETAVDRMKARIDSDIGKQMIAARFATVEPVFGNLRANKQLTRFTLRGQKKVDGQWKLMCMLHNIEKLAHHGYAQ</sequence>
<evidence type="ECO:0000313" key="5">
    <source>
        <dbReference type="Proteomes" id="UP000242869"/>
    </source>
</evidence>
<dbReference type="RefSeq" id="WP_091197830.1">
    <property type="nucleotide sequence ID" value="NZ_FOVE01000025.1"/>
</dbReference>
<feature type="compositionally biased region" description="Basic and acidic residues" evidence="1">
    <location>
        <begin position="329"/>
        <end position="347"/>
    </location>
</feature>
<evidence type="ECO:0000259" key="2">
    <source>
        <dbReference type="Pfam" id="PF05598"/>
    </source>
</evidence>
<accession>A0A1I5DJJ6</accession>
<dbReference type="Pfam" id="PF13751">
    <property type="entry name" value="DDE_Tnp_1_6"/>
    <property type="match status" value="1"/>
</dbReference>
<dbReference type="AlphaFoldDB" id="A0A1I5DJJ6"/>
<proteinExistence type="predicted"/>
<reference evidence="5" key="1">
    <citation type="submission" date="2016-10" db="EMBL/GenBank/DDBJ databases">
        <authorList>
            <person name="Varghese N."/>
            <person name="Submissions S."/>
        </authorList>
    </citation>
    <scope>NUCLEOTIDE SEQUENCE [LARGE SCALE GENOMIC DNA]</scope>
    <source>
        <strain evidence="5">DSM 6150</strain>
    </source>
</reference>
<feature type="domain" description="Transposase DDE" evidence="3">
    <location>
        <begin position="372"/>
        <end position="502"/>
    </location>
</feature>
<dbReference type="InterPro" id="IPR025668">
    <property type="entry name" value="Tnp_DDE_dom"/>
</dbReference>
<dbReference type="OrthoDB" id="111180at2"/>
<organism evidence="4 5">
    <name type="scientific">Formivibrio citricus</name>
    <dbReference type="NCBI Taxonomy" id="83765"/>
    <lineage>
        <taxon>Bacteria</taxon>
        <taxon>Pseudomonadati</taxon>
        <taxon>Pseudomonadota</taxon>
        <taxon>Betaproteobacteria</taxon>
        <taxon>Neisseriales</taxon>
        <taxon>Chitinibacteraceae</taxon>
        <taxon>Formivibrio</taxon>
    </lineage>
</organism>
<dbReference type="PANTHER" id="PTHR33408:SF4">
    <property type="entry name" value="TRANSPOSASE DDE DOMAIN-CONTAINING PROTEIN"/>
    <property type="match status" value="1"/>
</dbReference>
<gene>
    <name evidence="4" type="ORF">SAMN05660284_02682</name>
</gene>
<protein>
    <submittedName>
        <fullName evidence="4">Transposase, IS4 family</fullName>
    </submittedName>
</protein>
<feature type="region of interest" description="Disordered" evidence="1">
    <location>
        <begin position="329"/>
        <end position="348"/>
    </location>
</feature>
<dbReference type="STRING" id="83765.SAMN05660284_02682"/>
<keyword evidence="5" id="KW-1185">Reference proteome</keyword>